<evidence type="ECO:0000313" key="2">
    <source>
        <dbReference type="EMBL" id="GFO48445.1"/>
    </source>
</evidence>
<comment type="caution">
    <text evidence="2">The sequence shown here is derived from an EMBL/GenBank/DDBJ whole genome shotgun (WGS) entry which is preliminary data.</text>
</comment>
<dbReference type="EMBL" id="BLXT01008389">
    <property type="protein sequence ID" value="GFO48445.1"/>
    <property type="molecule type" value="Genomic_DNA"/>
</dbReference>
<protein>
    <submittedName>
        <fullName evidence="2">Uncharacterized protein</fullName>
    </submittedName>
</protein>
<keyword evidence="3" id="KW-1185">Reference proteome</keyword>
<name>A0AAV4DWB4_9GAST</name>
<dbReference type="Proteomes" id="UP000735302">
    <property type="component" value="Unassembled WGS sequence"/>
</dbReference>
<feature type="compositionally biased region" description="Polar residues" evidence="1">
    <location>
        <begin position="1"/>
        <end position="12"/>
    </location>
</feature>
<accession>A0AAV4DWB4</accession>
<sequence>MSAWNKTNPLTSNKRERVELTQATEKTDASILVRKPNERRYEEKKAHQNTFHEKCSPLRRSDAISLSAAFPNNKAILLTYCTCSQPLCQRGKRFIGPKFAKLVVVGCPTPDCSYRTSDEDASVVAALLNIYALTHAQASAPLPPKLDRLKIDIEKVWNNFARRLKALKSGSGLSEATAPSILFQCALRALATLC</sequence>
<feature type="region of interest" description="Disordered" evidence="1">
    <location>
        <begin position="1"/>
        <end position="28"/>
    </location>
</feature>
<proteinExistence type="predicted"/>
<gene>
    <name evidence="2" type="ORF">PoB_007495000</name>
</gene>
<evidence type="ECO:0000313" key="3">
    <source>
        <dbReference type="Proteomes" id="UP000735302"/>
    </source>
</evidence>
<dbReference type="AlphaFoldDB" id="A0AAV4DWB4"/>
<evidence type="ECO:0000256" key="1">
    <source>
        <dbReference type="SAM" id="MobiDB-lite"/>
    </source>
</evidence>
<organism evidence="2 3">
    <name type="scientific">Plakobranchus ocellatus</name>
    <dbReference type="NCBI Taxonomy" id="259542"/>
    <lineage>
        <taxon>Eukaryota</taxon>
        <taxon>Metazoa</taxon>
        <taxon>Spiralia</taxon>
        <taxon>Lophotrochozoa</taxon>
        <taxon>Mollusca</taxon>
        <taxon>Gastropoda</taxon>
        <taxon>Heterobranchia</taxon>
        <taxon>Euthyneura</taxon>
        <taxon>Panpulmonata</taxon>
        <taxon>Sacoglossa</taxon>
        <taxon>Placobranchoidea</taxon>
        <taxon>Plakobranchidae</taxon>
        <taxon>Plakobranchus</taxon>
    </lineage>
</organism>
<reference evidence="2 3" key="1">
    <citation type="journal article" date="2021" name="Elife">
        <title>Chloroplast acquisition without the gene transfer in kleptoplastic sea slugs, Plakobranchus ocellatus.</title>
        <authorList>
            <person name="Maeda T."/>
            <person name="Takahashi S."/>
            <person name="Yoshida T."/>
            <person name="Shimamura S."/>
            <person name="Takaki Y."/>
            <person name="Nagai Y."/>
            <person name="Toyoda A."/>
            <person name="Suzuki Y."/>
            <person name="Arimoto A."/>
            <person name="Ishii H."/>
            <person name="Satoh N."/>
            <person name="Nishiyama T."/>
            <person name="Hasebe M."/>
            <person name="Maruyama T."/>
            <person name="Minagawa J."/>
            <person name="Obokata J."/>
            <person name="Shigenobu S."/>
        </authorList>
    </citation>
    <scope>NUCLEOTIDE SEQUENCE [LARGE SCALE GENOMIC DNA]</scope>
</reference>